<keyword evidence="3" id="KW-0479">Metal-binding</keyword>
<proteinExistence type="predicted"/>
<keyword evidence="2" id="KW-0119">Carbohydrate metabolism</keyword>
<feature type="binding site" evidence="3">
    <location>
        <position position="327"/>
    </location>
    <ligand>
        <name>substrate</name>
    </ligand>
</feature>
<dbReference type="AlphaFoldDB" id="A0A1V6C7N1"/>
<dbReference type="GO" id="GO:0019854">
    <property type="term" value="P:L-ascorbic acid catabolic process"/>
    <property type="evidence" value="ECO:0007669"/>
    <property type="project" value="TreeGrafter"/>
</dbReference>
<evidence type="ECO:0000256" key="1">
    <source>
        <dbReference type="ARBA" id="ARBA00023239"/>
    </source>
</evidence>
<evidence type="ECO:0000256" key="3">
    <source>
        <dbReference type="PIRSR" id="PIRSR605493-1"/>
    </source>
</evidence>
<evidence type="ECO:0000313" key="5">
    <source>
        <dbReference type="EMBL" id="OQB72917.1"/>
    </source>
</evidence>
<reference evidence="5" key="1">
    <citation type="submission" date="2017-02" db="EMBL/GenBank/DDBJ databases">
        <title>Delving into the versatile metabolic prowess of the omnipresent phylum Bacteroidetes.</title>
        <authorList>
            <person name="Nobu M.K."/>
            <person name="Mei R."/>
            <person name="Narihiro T."/>
            <person name="Kuroda K."/>
            <person name="Liu W.-T."/>
        </authorList>
    </citation>
    <scope>NUCLEOTIDE SEQUENCE</scope>
    <source>
        <strain evidence="5">ADurb.Bin131</strain>
    </source>
</reference>
<feature type="binding site" evidence="3">
    <location>
        <position position="328"/>
    </location>
    <ligand>
        <name>Mg(2+)</name>
        <dbReference type="ChEBI" id="CHEBI:18420"/>
    </ligand>
</feature>
<dbReference type="CDD" id="cd16841">
    <property type="entry name" value="RraA_family"/>
    <property type="match status" value="1"/>
</dbReference>
<gene>
    <name evidence="5" type="primary">hxlA</name>
    <name evidence="5" type="ORF">BWX89_01156</name>
</gene>
<dbReference type="GO" id="GO:0043801">
    <property type="term" value="F:hexulose-6-phosphate synthase activity"/>
    <property type="evidence" value="ECO:0007669"/>
    <property type="project" value="UniProtKB-EC"/>
</dbReference>
<dbReference type="GO" id="GO:0046872">
    <property type="term" value="F:metal ion binding"/>
    <property type="evidence" value="ECO:0007669"/>
    <property type="project" value="UniProtKB-KW"/>
</dbReference>
<dbReference type="SMART" id="SM00934">
    <property type="entry name" value="OMPdecase"/>
    <property type="match status" value="1"/>
</dbReference>
<dbReference type="Pfam" id="PF03737">
    <property type="entry name" value="RraA-like"/>
    <property type="match status" value="1"/>
</dbReference>
<keyword evidence="1 5" id="KW-0456">Lyase</keyword>
<comment type="cofactor">
    <cofactor evidence="3">
        <name>Mg(2+)</name>
        <dbReference type="ChEBI" id="CHEBI:18420"/>
    </cofactor>
</comment>
<keyword evidence="3" id="KW-0460">Magnesium</keyword>
<dbReference type="Proteomes" id="UP000485562">
    <property type="component" value="Unassembled WGS sequence"/>
</dbReference>
<feature type="domain" description="Orotidine 5'-phosphate decarboxylase" evidence="4">
    <location>
        <begin position="4"/>
        <end position="205"/>
    </location>
</feature>
<dbReference type="InterPro" id="IPR041710">
    <property type="entry name" value="HPS/KGPDC"/>
</dbReference>
<protein>
    <submittedName>
        <fullName evidence="5">3-hexulose-6-phosphate synthase</fullName>
        <ecNumber evidence="5">4.1.2.43</ecNumber>
    </submittedName>
</protein>
<feature type="binding site" evidence="3">
    <location>
        <begin position="305"/>
        <end position="308"/>
    </location>
    <ligand>
        <name>substrate</name>
    </ligand>
</feature>
<dbReference type="InterPro" id="IPR036704">
    <property type="entry name" value="RraA/RraA-like_sf"/>
</dbReference>
<comment type="caution">
    <text evidence="5">The sequence shown here is derived from an EMBL/GenBank/DDBJ whole genome shotgun (WGS) entry which is preliminary data.</text>
</comment>
<dbReference type="Gene3D" id="3.20.20.70">
    <property type="entry name" value="Aldolase class I"/>
    <property type="match status" value="1"/>
</dbReference>
<dbReference type="PANTHER" id="PTHR35039:SF3">
    <property type="entry name" value="3-KETO-L-GULONATE-6-PHOSPHATE DECARBOXYLASE SGBH-RELATED"/>
    <property type="match status" value="1"/>
</dbReference>
<accession>A0A1V6C7N1</accession>
<dbReference type="Pfam" id="PF00215">
    <property type="entry name" value="OMPdecase"/>
    <property type="match status" value="1"/>
</dbReference>
<dbReference type="InterPro" id="IPR011060">
    <property type="entry name" value="RibuloseP-bd_barrel"/>
</dbReference>
<dbReference type="EC" id="4.1.2.43" evidence="5"/>
<evidence type="ECO:0000259" key="4">
    <source>
        <dbReference type="SMART" id="SM00934"/>
    </source>
</evidence>
<dbReference type="PANTHER" id="PTHR35039">
    <property type="entry name" value="3-KETO-L-GULONATE-6-PHOSPHATE DECARBOXYLASE SGBH-RELATED"/>
    <property type="match status" value="1"/>
</dbReference>
<dbReference type="SUPFAM" id="SSF51366">
    <property type="entry name" value="Ribulose-phoshate binding barrel"/>
    <property type="match status" value="1"/>
</dbReference>
<dbReference type="PIRSF" id="PIRSF037137">
    <property type="entry name" value="HPS_DMK_prd"/>
    <property type="match status" value="1"/>
</dbReference>
<sequence length="429" mass="46116">MKPIIQIALDFVDIDRAIKVAKEAIKGGADWIEAGTPLIKSCGLDAVRTLRKEFPHTTIIADMKVLDAGRTEVEIAAKSGADIVVVMANASDSTIKEAIESARNYGAKIFVDFMEEACNIERAKKIASFNPDFVGVHIPIDQQMTGKISFEFLREISSVVKIPIAIAGGLNSENVVDAINAGASILIIGGAVTKSSDAESAVKAIRRAIDTRTSIKSELFKRFSDDEIKQALSKVSTANISDAMHRSGWIPSVVPVSPATRFFGKAITVRTFPGDWAKPVEAVDIANEGDVIIIDACGVPPAVWGELATHSAVVKKVAGVVIYGAIRDIKEVKEMNFPAFATMCIPQAGEPKGLGEINIPIQIGPVKILPGDWIVGDDDGVVCIPGQNAAEIANRAMDVLERENRIRTEIKQGGTLSEVTHLLKWEKQK</sequence>
<dbReference type="Gene3D" id="3.50.30.40">
    <property type="entry name" value="Ribonuclease E inhibitor RraA/RraA-like"/>
    <property type="match status" value="1"/>
</dbReference>
<dbReference type="InterPro" id="IPR001754">
    <property type="entry name" value="OMPdeCOase_dom"/>
</dbReference>
<dbReference type="GO" id="GO:0006207">
    <property type="term" value="P:'de novo' pyrimidine nucleobase biosynthetic process"/>
    <property type="evidence" value="ECO:0007669"/>
    <property type="project" value="InterPro"/>
</dbReference>
<dbReference type="GO" id="GO:0033982">
    <property type="term" value="F:3-dehydro-L-gulonate-6-phosphate decarboxylase activity"/>
    <property type="evidence" value="ECO:0007669"/>
    <property type="project" value="TreeGrafter"/>
</dbReference>
<evidence type="ECO:0000256" key="2">
    <source>
        <dbReference type="ARBA" id="ARBA00023277"/>
    </source>
</evidence>
<dbReference type="SUPFAM" id="SSF89562">
    <property type="entry name" value="RraA-like"/>
    <property type="match status" value="1"/>
</dbReference>
<name>A0A1V6C7N1_UNCT6</name>
<dbReference type="GO" id="GO:0004590">
    <property type="term" value="F:orotidine-5'-phosphate decarboxylase activity"/>
    <property type="evidence" value="ECO:0007669"/>
    <property type="project" value="InterPro"/>
</dbReference>
<dbReference type="InterPro" id="IPR013785">
    <property type="entry name" value="Aldolase_TIM"/>
</dbReference>
<dbReference type="EMBL" id="MWDQ01000107">
    <property type="protein sequence ID" value="OQB72917.1"/>
    <property type="molecule type" value="Genomic_DNA"/>
</dbReference>
<dbReference type="CDD" id="cd04726">
    <property type="entry name" value="KGPDC_HPS"/>
    <property type="match status" value="1"/>
</dbReference>
<organism evidence="5">
    <name type="scientific">candidate division TA06 bacterium ADurb.Bin131</name>
    <dbReference type="NCBI Taxonomy" id="1852827"/>
    <lineage>
        <taxon>Bacteria</taxon>
        <taxon>Bacteria division TA06</taxon>
    </lineage>
</organism>
<dbReference type="InterPro" id="IPR017120">
    <property type="entry name" value="Bifunct_HPS/DMK_prd"/>
</dbReference>
<dbReference type="InterPro" id="IPR005493">
    <property type="entry name" value="RraA/RraA-like"/>
</dbReference>